<dbReference type="AlphaFoldDB" id="A0A839GF11"/>
<feature type="chain" id="PRO_5032452134" evidence="1">
    <location>
        <begin position="23"/>
        <end position="318"/>
    </location>
</feature>
<protein>
    <submittedName>
        <fullName evidence="2">Type IX secretion system PorP/SprF family membrane protein</fullName>
    </submittedName>
</protein>
<keyword evidence="3" id="KW-1185">Reference proteome</keyword>
<evidence type="ECO:0000256" key="1">
    <source>
        <dbReference type="SAM" id="SignalP"/>
    </source>
</evidence>
<dbReference type="Proteomes" id="UP000563094">
    <property type="component" value="Unassembled WGS sequence"/>
</dbReference>
<dbReference type="InterPro" id="IPR019861">
    <property type="entry name" value="PorP/SprF_Bacteroidetes"/>
</dbReference>
<organism evidence="2 3">
    <name type="scientific">Rufibacter quisquiliarum</name>
    <dbReference type="NCBI Taxonomy" id="1549639"/>
    <lineage>
        <taxon>Bacteria</taxon>
        <taxon>Pseudomonadati</taxon>
        <taxon>Bacteroidota</taxon>
        <taxon>Cytophagia</taxon>
        <taxon>Cytophagales</taxon>
        <taxon>Hymenobacteraceae</taxon>
        <taxon>Rufibacter</taxon>
    </lineage>
</organism>
<comment type="caution">
    <text evidence="2">The sequence shown here is derived from an EMBL/GenBank/DDBJ whole genome shotgun (WGS) entry which is preliminary data.</text>
</comment>
<gene>
    <name evidence="2" type="ORF">FHS90_000835</name>
</gene>
<feature type="signal peptide" evidence="1">
    <location>
        <begin position="1"/>
        <end position="22"/>
    </location>
</feature>
<dbReference type="NCBIfam" id="TIGR03519">
    <property type="entry name" value="T9SS_PorP_fam"/>
    <property type="match status" value="1"/>
</dbReference>
<dbReference type="RefSeq" id="WP_066839025.1">
    <property type="nucleotide sequence ID" value="NZ_JACJIQ010000002.1"/>
</dbReference>
<accession>A0A839GF11</accession>
<evidence type="ECO:0000313" key="3">
    <source>
        <dbReference type="Proteomes" id="UP000563094"/>
    </source>
</evidence>
<evidence type="ECO:0000313" key="2">
    <source>
        <dbReference type="EMBL" id="MBA9076133.1"/>
    </source>
</evidence>
<name>A0A839GF11_9BACT</name>
<keyword evidence="1" id="KW-0732">Signal</keyword>
<proteinExistence type="predicted"/>
<dbReference type="Pfam" id="PF11751">
    <property type="entry name" value="PorP_SprF"/>
    <property type="match status" value="1"/>
</dbReference>
<reference evidence="2 3" key="1">
    <citation type="submission" date="2020-08" db="EMBL/GenBank/DDBJ databases">
        <title>Genomic Encyclopedia of Type Strains, Phase IV (KMG-IV): sequencing the most valuable type-strain genomes for metagenomic binning, comparative biology and taxonomic classification.</title>
        <authorList>
            <person name="Goeker M."/>
        </authorList>
    </citation>
    <scope>NUCLEOTIDE SEQUENCE [LARGE SCALE GENOMIC DNA]</scope>
    <source>
        <strain evidence="2 3">DSM 29854</strain>
    </source>
</reference>
<dbReference type="EMBL" id="JACJIQ010000002">
    <property type="protein sequence ID" value="MBA9076133.1"/>
    <property type="molecule type" value="Genomic_DNA"/>
</dbReference>
<sequence>MKKSLCISVLLMAVLLSFGEKARAQQDPQFTQYMFNGLLLNPAYAGSKGVTSFSGSFRSQWTGFDGAPLSQTVSFDGNLNKTLAGGVVVSHDRLGAQRYTEVSGNMAAHIQLNRKTRVAVGIALGAAQQVLDGTKLTPAERDDQAIPYGIERAFRPTAKVGAYLYSNLFYVGASLGNLFFYKNDIPVAPTPHLFLTAGGVIDLNKSLKFKPSFLLKEDFSGPAAIDLNAFLLFQERIWLGGSFRTTVNLLNSDTYNPNSRLGNAIAGIVEIYATPRLRFGYSYDFSVGDLTNYSSHEISVGYYFLKSVYGRMLTPRYF</sequence>